<dbReference type="SUPFAM" id="SSF50249">
    <property type="entry name" value="Nucleic acid-binding proteins"/>
    <property type="match status" value="1"/>
</dbReference>
<gene>
    <name evidence="11" type="primary">ligB</name>
    <name evidence="11" type="ORF">GCM10023116_09290</name>
</gene>
<dbReference type="InterPro" id="IPR010994">
    <property type="entry name" value="RuvA_2-like"/>
</dbReference>
<dbReference type="Gene3D" id="1.10.150.20">
    <property type="entry name" value="5' to 3' exonuclease, C-terminal subdomain"/>
    <property type="match status" value="2"/>
</dbReference>
<feature type="domain" description="NAD-dependent DNA ligase N-terminal" evidence="10">
    <location>
        <begin position="30"/>
        <end position="437"/>
    </location>
</feature>
<dbReference type="EMBL" id="BAABFL010000089">
    <property type="protein sequence ID" value="GAA4648659.1"/>
    <property type="molecule type" value="Genomic_DNA"/>
</dbReference>
<dbReference type="Pfam" id="PF12826">
    <property type="entry name" value="HHH_2"/>
    <property type="match status" value="1"/>
</dbReference>
<evidence type="ECO:0000259" key="10">
    <source>
        <dbReference type="SMART" id="SM00532"/>
    </source>
</evidence>
<organism evidence="11 12">
    <name type="scientific">Kistimonas scapharcae</name>
    <dbReference type="NCBI Taxonomy" id="1036133"/>
    <lineage>
        <taxon>Bacteria</taxon>
        <taxon>Pseudomonadati</taxon>
        <taxon>Pseudomonadota</taxon>
        <taxon>Gammaproteobacteria</taxon>
        <taxon>Oceanospirillales</taxon>
        <taxon>Endozoicomonadaceae</taxon>
        <taxon>Kistimonas</taxon>
    </lineage>
</organism>
<evidence type="ECO:0000256" key="6">
    <source>
        <dbReference type="ARBA" id="ARBA00022833"/>
    </source>
</evidence>
<keyword evidence="3 11" id="KW-0436">Ligase</keyword>
<dbReference type="SUPFAM" id="SSF56091">
    <property type="entry name" value="DNA ligase/mRNA capping enzyme, catalytic domain"/>
    <property type="match status" value="1"/>
</dbReference>
<dbReference type="InterPro" id="IPR041663">
    <property type="entry name" value="DisA/LigA_HHH"/>
</dbReference>
<dbReference type="SMART" id="SM00532">
    <property type="entry name" value="LIGANc"/>
    <property type="match status" value="1"/>
</dbReference>
<keyword evidence="4" id="KW-0235">DNA replication</keyword>
<reference evidence="12" key="1">
    <citation type="journal article" date="2019" name="Int. J. Syst. Evol. Microbiol.">
        <title>The Global Catalogue of Microorganisms (GCM) 10K type strain sequencing project: providing services to taxonomists for standard genome sequencing and annotation.</title>
        <authorList>
            <consortium name="The Broad Institute Genomics Platform"/>
            <consortium name="The Broad Institute Genome Sequencing Center for Infectious Disease"/>
            <person name="Wu L."/>
            <person name="Ma J."/>
        </authorList>
    </citation>
    <scope>NUCLEOTIDE SEQUENCE [LARGE SCALE GENOMIC DNA]</scope>
    <source>
        <strain evidence="12">JCM 17805</strain>
    </source>
</reference>
<dbReference type="Pfam" id="PF01653">
    <property type="entry name" value="DNA_ligase_aden"/>
    <property type="match status" value="1"/>
</dbReference>
<dbReference type="RefSeq" id="WP_345194352.1">
    <property type="nucleotide sequence ID" value="NZ_BAABFL010000089.1"/>
</dbReference>
<evidence type="ECO:0000256" key="2">
    <source>
        <dbReference type="ARBA" id="ARBA00012722"/>
    </source>
</evidence>
<evidence type="ECO:0000313" key="11">
    <source>
        <dbReference type="EMBL" id="GAA4648659.1"/>
    </source>
</evidence>
<sequence length="580" mass="65246">MRKPVLSAFLLLFCIENTFGDICGSLSSGQLSAELQSLDETIRHHDRLYFQAHQPEISDAEYDALVERRKALNECQPSLAEALPSKSPPSGNIRHIHPMTSLQKGKDKPEIQRFIEAINHLGSPVQLQPKVDGVAAELVYQDGRLVQASTRGDGEWGEDILPVIRKIPHIPTKLDTTEQVVLHGEVFARLDLIKGQLSNYVSARHFTAAMLQRDQPEPNNLAVLDFFPWRWIQHHWESDSQSHQQLADWGFFKLSEYSWVLSDISQADALREQLHQSQAGMPFLMDGIVIKTDRMSVRTELGENASEPHWAMAWKFPADHAVTTIKNMTFTIGRTGKITAILQLEPSLLAGITIKQVPVGSIKRLRALNIAPGDMVSITLKGNAIPILNKIVHRSNERTSVNLPDESRHTPFTCLRYSKICHQQFLSRIEWLLGKQGLNISVLGIPLLNELTTNGAIHEIADVLTLTPSKITTYSAVNPSKATRLHQLMTEAPKPAFERQLVALSIPGIGRQRARQLVTYFNTWDQLTGASAVDIANQTSLGKQQAEKIKYYLSIEEIQTVIRWLKQSTRESRHQLQLSR</sequence>
<evidence type="ECO:0000256" key="3">
    <source>
        <dbReference type="ARBA" id="ARBA00022598"/>
    </source>
</evidence>
<comment type="caution">
    <text evidence="11">The sequence shown here is derived from an EMBL/GenBank/DDBJ whole genome shotgun (WGS) entry which is preliminary data.</text>
</comment>
<evidence type="ECO:0000256" key="9">
    <source>
        <dbReference type="ARBA" id="ARBA00034005"/>
    </source>
</evidence>
<comment type="catalytic activity">
    <reaction evidence="9">
        <text>NAD(+) + (deoxyribonucleotide)n-3'-hydroxyl + 5'-phospho-(deoxyribonucleotide)m = (deoxyribonucleotide)n+m + AMP + beta-nicotinamide D-nucleotide.</text>
        <dbReference type="EC" id="6.5.1.2"/>
    </reaction>
</comment>
<evidence type="ECO:0000256" key="5">
    <source>
        <dbReference type="ARBA" id="ARBA00022763"/>
    </source>
</evidence>
<evidence type="ECO:0000256" key="7">
    <source>
        <dbReference type="ARBA" id="ARBA00023027"/>
    </source>
</evidence>
<evidence type="ECO:0000256" key="4">
    <source>
        <dbReference type="ARBA" id="ARBA00022705"/>
    </source>
</evidence>
<dbReference type="EC" id="6.5.1.2" evidence="2"/>
<dbReference type="PROSITE" id="PS01055">
    <property type="entry name" value="DNA_LIGASE_N1"/>
    <property type="match status" value="1"/>
</dbReference>
<dbReference type="PIRSF" id="PIRSF001604">
    <property type="entry name" value="LigA"/>
    <property type="match status" value="1"/>
</dbReference>
<dbReference type="InterPro" id="IPR004150">
    <property type="entry name" value="NAD_DNA_ligase_OB"/>
</dbReference>
<dbReference type="Gene3D" id="3.30.470.30">
    <property type="entry name" value="DNA ligase/mRNA capping enzyme"/>
    <property type="match status" value="1"/>
</dbReference>
<dbReference type="InterPro" id="IPR012340">
    <property type="entry name" value="NA-bd_OB-fold"/>
</dbReference>
<dbReference type="InterPro" id="IPR013839">
    <property type="entry name" value="DNAligase_adenylation"/>
</dbReference>
<protein>
    <recommendedName>
        <fullName evidence="2">DNA ligase (NAD(+))</fullName>
        <ecNumber evidence="2">6.5.1.2</ecNumber>
    </recommendedName>
</protein>
<proteinExistence type="predicted"/>
<dbReference type="InterPro" id="IPR018239">
    <property type="entry name" value="DNA_ligase_AS"/>
</dbReference>
<dbReference type="Pfam" id="PF03120">
    <property type="entry name" value="OB_DNA_ligase"/>
    <property type="match status" value="1"/>
</dbReference>
<comment type="cofactor">
    <cofactor evidence="1">
        <name>Mg(2+)</name>
        <dbReference type="ChEBI" id="CHEBI:18420"/>
    </cofactor>
</comment>
<evidence type="ECO:0000313" key="12">
    <source>
        <dbReference type="Proteomes" id="UP001500604"/>
    </source>
</evidence>
<dbReference type="SUPFAM" id="SSF47781">
    <property type="entry name" value="RuvA domain 2-like"/>
    <property type="match status" value="1"/>
</dbReference>
<keyword evidence="7" id="KW-0520">NAD</keyword>
<dbReference type="InterPro" id="IPR013840">
    <property type="entry name" value="DNAligase_N"/>
</dbReference>
<keyword evidence="6" id="KW-0862">Zinc</keyword>
<dbReference type="Gene3D" id="1.10.287.610">
    <property type="entry name" value="Helix hairpin bin"/>
    <property type="match status" value="1"/>
</dbReference>
<dbReference type="Gene3D" id="2.40.50.140">
    <property type="entry name" value="Nucleic acid-binding proteins"/>
    <property type="match status" value="1"/>
</dbReference>
<name>A0ABP8UZR3_9GAMM</name>
<dbReference type="GO" id="GO:0016874">
    <property type="term" value="F:ligase activity"/>
    <property type="evidence" value="ECO:0007669"/>
    <property type="project" value="UniProtKB-KW"/>
</dbReference>
<accession>A0ABP8UZR3</accession>
<keyword evidence="12" id="KW-1185">Reference proteome</keyword>
<evidence type="ECO:0000256" key="1">
    <source>
        <dbReference type="ARBA" id="ARBA00001946"/>
    </source>
</evidence>
<evidence type="ECO:0000256" key="8">
    <source>
        <dbReference type="ARBA" id="ARBA00023204"/>
    </source>
</evidence>
<keyword evidence="5" id="KW-0227">DNA damage</keyword>
<dbReference type="InterPro" id="IPR001679">
    <property type="entry name" value="DNA_ligase"/>
</dbReference>
<dbReference type="Proteomes" id="UP001500604">
    <property type="component" value="Unassembled WGS sequence"/>
</dbReference>
<keyword evidence="8" id="KW-0234">DNA repair</keyword>